<evidence type="ECO:0008006" key="4">
    <source>
        <dbReference type="Google" id="ProtNLM"/>
    </source>
</evidence>
<evidence type="ECO:0000256" key="1">
    <source>
        <dbReference type="SAM" id="MobiDB-lite"/>
    </source>
</evidence>
<dbReference type="EMBL" id="KZ819189">
    <property type="protein sequence ID" value="PWZ01924.1"/>
    <property type="molecule type" value="Genomic_DNA"/>
</dbReference>
<proteinExistence type="predicted"/>
<feature type="region of interest" description="Disordered" evidence="1">
    <location>
        <begin position="69"/>
        <end position="109"/>
    </location>
</feature>
<evidence type="ECO:0000313" key="3">
    <source>
        <dbReference type="Proteomes" id="UP000246740"/>
    </source>
</evidence>
<gene>
    <name evidence="2" type="ORF">BCV70DRAFT_215352</name>
</gene>
<sequence>MRSSSLCIPISMLVDPAEDATRRARKRASVDPNRSDRLAQLHAMGEHFWTRPETSDCLVIVPITPTLKSKGKSKANLASPRPPADSLHVSTPPPPGMVGKARQRSHSSVTAVNTGLARRFERMACAYPYPKRTGQFQSVEGSGVSDTLAHSLGLRLAQIPTRAPEERSNDVRSWARRSSLLSRSTSTSRSRSRSSFSSATDVDVDVDGDGDGDADMDAAMDVDGVGDADGDAYSMCMSSSTPPTPSTSASTLWPHSFNRVPPAPRRTSVDHHAGLDPAVCRRIPLLVTPSEPAPRSRPTALASARRESAPTLSLSLSLSLGATHDIKESSSTHPAAAATNSAPGCLMFRLHREYLVSQSSFFRSAFGEITTTATATATATVHGEARRVDNVEHAQVESGHALTLTTPPAPAVAAGGAGGGGGGHAVGHPPTLHLPLGDIPSFVALLEYLYLGDFGTLASAMDSNLVRWENVILTTKLLGLDQTRRSLAAPSPSPSPIAPQR</sequence>
<protein>
    <recommendedName>
        <fullName evidence="4">BTB domain-containing protein</fullName>
    </recommendedName>
</protein>
<dbReference type="OrthoDB" id="3366352at2759"/>
<name>A0A317XUD8_9BASI</name>
<dbReference type="InParanoid" id="A0A317XUD8"/>
<feature type="region of interest" description="Disordered" evidence="1">
    <location>
        <begin position="288"/>
        <end position="308"/>
    </location>
</feature>
<feature type="region of interest" description="Disordered" evidence="1">
    <location>
        <begin position="160"/>
        <end position="213"/>
    </location>
</feature>
<dbReference type="Proteomes" id="UP000246740">
    <property type="component" value="Unassembled WGS sequence"/>
</dbReference>
<evidence type="ECO:0000313" key="2">
    <source>
        <dbReference type="EMBL" id="PWZ01924.1"/>
    </source>
</evidence>
<dbReference type="AlphaFoldDB" id="A0A317XUD8"/>
<organism evidence="2 3">
    <name type="scientific">Testicularia cyperi</name>
    <dbReference type="NCBI Taxonomy" id="1882483"/>
    <lineage>
        <taxon>Eukaryota</taxon>
        <taxon>Fungi</taxon>
        <taxon>Dikarya</taxon>
        <taxon>Basidiomycota</taxon>
        <taxon>Ustilaginomycotina</taxon>
        <taxon>Ustilaginomycetes</taxon>
        <taxon>Ustilaginales</taxon>
        <taxon>Anthracoideaceae</taxon>
        <taxon>Testicularia</taxon>
    </lineage>
</organism>
<feature type="compositionally biased region" description="Acidic residues" evidence="1">
    <location>
        <begin position="202"/>
        <end position="213"/>
    </location>
</feature>
<feature type="compositionally biased region" description="Low complexity" evidence="1">
    <location>
        <begin position="176"/>
        <end position="201"/>
    </location>
</feature>
<reference evidence="2 3" key="1">
    <citation type="journal article" date="2018" name="Mol. Biol. Evol.">
        <title>Broad Genomic Sampling Reveals a Smut Pathogenic Ancestry of the Fungal Clade Ustilaginomycotina.</title>
        <authorList>
            <person name="Kijpornyongpan T."/>
            <person name="Mondo S.J."/>
            <person name="Barry K."/>
            <person name="Sandor L."/>
            <person name="Lee J."/>
            <person name="Lipzen A."/>
            <person name="Pangilinan J."/>
            <person name="LaButti K."/>
            <person name="Hainaut M."/>
            <person name="Henrissat B."/>
            <person name="Grigoriev I.V."/>
            <person name="Spatafora J.W."/>
            <person name="Aime M.C."/>
        </authorList>
    </citation>
    <scope>NUCLEOTIDE SEQUENCE [LARGE SCALE GENOMIC DNA]</scope>
    <source>
        <strain evidence="2 3">MCA 3645</strain>
    </source>
</reference>
<keyword evidence="3" id="KW-1185">Reference proteome</keyword>
<accession>A0A317XUD8</accession>